<feature type="non-terminal residue" evidence="3">
    <location>
        <position position="1"/>
    </location>
</feature>
<dbReference type="Gene3D" id="1.25.40.10">
    <property type="entry name" value="Tetratricopeptide repeat domain"/>
    <property type="match status" value="2"/>
</dbReference>
<dbReference type="PANTHER" id="PTHR44858">
    <property type="entry name" value="TETRATRICOPEPTIDE REPEAT PROTEIN 6"/>
    <property type="match status" value="1"/>
</dbReference>
<dbReference type="Pfam" id="PF13374">
    <property type="entry name" value="TPR_10"/>
    <property type="match status" value="1"/>
</dbReference>
<protein>
    <submittedName>
        <fullName evidence="3">Uncharacterized protein</fullName>
    </submittedName>
</protein>
<dbReference type="InterPro" id="IPR011990">
    <property type="entry name" value="TPR-like_helical_dom_sf"/>
</dbReference>
<dbReference type="Pfam" id="PF13432">
    <property type="entry name" value="TPR_16"/>
    <property type="match status" value="1"/>
</dbReference>
<proteinExistence type="predicted"/>
<dbReference type="SUPFAM" id="SSF81901">
    <property type="entry name" value="HCP-like"/>
    <property type="match status" value="1"/>
</dbReference>
<dbReference type="SMART" id="SM00028">
    <property type="entry name" value="TPR"/>
    <property type="match status" value="6"/>
</dbReference>
<keyword evidence="2" id="KW-0802">TPR repeat</keyword>
<reference evidence="3" key="1">
    <citation type="journal article" date="2014" name="Front. Microbiol.">
        <title>High frequency of phylogenetically diverse reductive dehalogenase-homologous genes in deep subseafloor sedimentary metagenomes.</title>
        <authorList>
            <person name="Kawai M."/>
            <person name="Futagami T."/>
            <person name="Toyoda A."/>
            <person name="Takaki Y."/>
            <person name="Nishi S."/>
            <person name="Hori S."/>
            <person name="Arai W."/>
            <person name="Tsubouchi T."/>
            <person name="Morono Y."/>
            <person name="Uchiyama I."/>
            <person name="Ito T."/>
            <person name="Fujiyama A."/>
            <person name="Inagaki F."/>
            <person name="Takami H."/>
        </authorList>
    </citation>
    <scope>NUCLEOTIDE SEQUENCE</scope>
    <source>
        <strain evidence="3">Expedition CK06-06</strain>
    </source>
</reference>
<dbReference type="AlphaFoldDB" id="X1VEL4"/>
<name>X1VEL4_9ZZZZ</name>
<dbReference type="InterPro" id="IPR019734">
    <property type="entry name" value="TPR_rpt"/>
</dbReference>
<evidence type="ECO:0000256" key="2">
    <source>
        <dbReference type="ARBA" id="ARBA00022803"/>
    </source>
</evidence>
<dbReference type="GO" id="GO:0046813">
    <property type="term" value="P:receptor-mediated virion attachment to host cell"/>
    <property type="evidence" value="ECO:0007669"/>
    <property type="project" value="TreeGrafter"/>
</dbReference>
<feature type="non-terminal residue" evidence="3">
    <location>
        <position position="236"/>
    </location>
</feature>
<gene>
    <name evidence="3" type="ORF">S12H4_53021</name>
</gene>
<dbReference type="EMBL" id="BARW01033705">
    <property type="protein sequence ID" value="GAJ12626.1"/>
    <property type="molecule type" value="Genomic_DNA"/>
</dbReference>
<dbReference type="PANTHER" id="PTHR44858:SF1">
    <property type="entry name" value="UDP-N-ACETYLGLUCOSAMINE--PEPTIDE N-ACETYLGLUCOSAMINYLTRANSFERASE SPINDLY-RELATED"/>
    <property type="match status" value="1"/>
</dbReference>
<dbReference type="PROSITE" id="PS50005">
    <property type="entry name" value="TPR"/>
    <property type="match status" value="1"/>
</dbReference>
<evidence type="ECO:0000313" key="3">
    <source>
        <dbReference type="EMBL" id="GAJ12626.1"/>
    </source>
</evidence>
<dbReference type="GO" id="GO:0009279">
    <property type="term" value="C:cell outer membrane"/>
    <property type="evidence" value="ECO:0007669"/>
    <property type="project" value="TreeGrafter"/>
</dbReference>
<sequence length="236" mass="26764">RSGLGDIAADAKQAFAGETFTTSSLEAMNAYTKAQELNKQGKLEEAISEYLRAIDADVNFGRAYSGLALVYQNRGQYEEAERYFQEALARIDRMSEREKYQIMTIYHLINRNFQKAIEECSELVRLYPADFSGQTNLAVAYYYARNYSKAKEAGLRAVELYPKKILPRFNLSWYALADGDFEMAEQQTQEVLSINVEYDEVYVVIALLNLAQGLIDEAAKTYETLKTLTPEGESLA</sequence>
<dbReference type="PROSITE" id="PS50293">
    <property type="entry name" value="TPR_REGION"/>
    <property type="match status" value="1"/>
</dbReference>
<dbReference type="InterPro" id="IPR050498">
    <property type="entry name" value="Ycf3"/>
</dbReference>
<dbReference type="Pfam" id="PF13181">
    <property type="entry name" value="TPR_8"/>
    <property type="match status" value="1"/>
</dbReference>
<evidence type="ECO:0000256" key="1">
    <source>
        <dbReference type="ARBA" id="ARBA00022737"/>
    </source>
</evidence>
<keyword evidence="1" id="KW-0677">Repeat</keyword>
<accession>X1VEL4</accession>
<organism evidence="3">
    <name type="scientific">marine sediment metagenome</name>
    <dbReference type="NCBI Taxonomy" id="412755"/>
    <lineage>
        <taxon>unclassified sequences</taxon>
        <taxon>metagenomes</taxon>
        <taxon>ecological metagenomes</taxon>
    </lineage>
</organism>
<comment type="caution">
    <text evidence="3">The sequence shown here is derived from an EMBL/GenBank/DDBJ whole genome shotgun (WGS) entry which is preliminary data.</text>
</comment>